<proteinExistence type="predicted"/>
<gene>
    <name evidence="1" type="ORF">RRG08_045249</name>
</gene>
<evidence type="ECO:0000313" key="2">
    <source>
        <dbReference type="Proteomes" id="UP001283361"/>
    </source>
</evidence>
<organism evidence="1 2">
    <name type="scientific">Elysia crispata</name>
    <name type="common">lettuce slug</name>
    <dbReference type="NCBI Taxonomy" id="231223"/>
    <lineage>
        <taxon>Eukaryota</taxon>
        <taxon>Metazoa</taxon>
        <taxon>Spiralia</taxon>
        <taxon>Lophotrochozoa</taxon>
        <taxon>Mollusca</taxon>
        <taxon>Gastropoda</taxon>
        <taxon>Heterobranchia</taxon>
        <taxon>Euthyneura</taxon>
        <taxon>Panpulmonata</taxon>
        <taxon>Sacoglossa</taxon>
        <taxon>Placobranchoidea</taxon>
        <taxon>Plakobranchidae</taxon>
        <taxon>Elysia</taxon>
    </lineage>
</organism>
<dbReference type="EMBL" id="JAWDGP010002824">
    <property type="protein sequence ID" value="KAK3779503.1"/>
    <property type="molecule type" value="Genomic_DNA"/>
</dbReference>
<comment type="caution">
    <text evidence="1">The sequence shown here is derived from an EMBL/GenBank/DDBJ whole genome shotgun (WGS) entry which is preliminary data.</text>
</comment>
<evidence type="ECO:0008006" key="3">
    <source>
        <dbReference type="Google" id="ProtNLM"/>
    </source>
</evidence>
<dbReference type="Proteomes" id="UP001283361">
    <property type="component" value="Unassembled WGS sequence"/>
</dbReference>
<sequence>MAWCRMKFKPKKSRSLSVRKGKIDATTIFTVASQQIPTVSQEPVKSLGRWYDSSMKDTKRGLETVELATKGLLAIKRCGLQGKLKVWCLQFMLIPKLLWPLLVYEICSTTVEAIEAKINKFTRRWLGVPPGLTDVAMYCRKAKLRLPLKSILEEYKCGKARLLSMLEDSEDPIVKTVQPTIKTGRKWKVVEAVDEAKECLKIKEVIGVKLTAKGYDHLQQSGGQKQKGKRKETWSSMRYGSMKIPEGFRKQSSNLNRDNGLIGIMPCRNPSHGMRSGTWRHFGSAFSSDQCRQTTEHILSSCKIALSQGRYTWRHIRVLQELAAIISTAKGETALPNTNALIFTTEGGAKSWHGRPVRTTNQIKCLLDGCDDWDVSADLPEWDSHPSIIKETRLRPDIVIHSASTQQLIMVELTVPYENRIEEAHIYKREKYMNLTKELENAGYKAVVMPVEVGARGFVGSSVYDLLTKLSKCGNKRTKALKLLAEIAENSSRWIWSRRNERGFRQGDGDLLSRHRQAGLAGFKPTLVSIQAENSAMLPSQRSVE</sequence>
<protein>
    <recommendedName>
        <fullName evidence="3">Reverse transcriptase</fullName>
    </recommendedName>
</protein>
<accession>A0AAE1DRZ8</accession>
<keyword evidence="2" id="KW-1185">Reference proteome</keyword>
<name>A0AAE1DRZ8_9GAST</name>
<dbReference type="AlphaFoldDB" id="A0AAE1DRZ8"/>
<evidence type="ECO:0000313" key="1">
    <source>
        <dbReference type="EMBL" id="KAK3779503.1"/>
    </source>
</evidence>
<reference evidence="1" key="1">
    <citation type="journal article" date="2023" name="G3 (Bethesda)">
        <title>A reference genome for the long-term kleptoplast-retaining sea slug Elysia crispata morphotype clarki.</title>
        <authorList>
            <person name="Eastman K.E."/>
            <person name="Pendleton A.L."/>
            <person name="Shaikh M.A."/>
            <person name="Suttiyut T."/>
            <person name="Ogas R."/>
            <person name="Tomko P."/>
            <person name="Gavelis G."/>
            <person name="Widhalm J.R."/>
            <person name="Wisecaver J.H."/>
        </authorList>
    </citation>
    <scope>NUCLEOTIDE SEQUENCE</scope>
    <source>
        <strain evidence="1">ECLA1</strain>
    </source>
</reference>